<sequence length="417" mass="44306">MRSRSAHFPVSHALQHLNSRSSSRSHSSRRTNSSSEELPHAPCESPKSFQVPEAFLKSKGASHSAASEVPLPVTSVELSHKGSDSRREPTPGATLPMPGEGSNQWAPHVRANEALQDTSKRTTSGGPQTASSRRVTSGGALKISRDSIGLPSVPRSPRSMPVPLYSSNGDKTSGPCRRGAFHKGHREMVGSEDECLLHHAAEAGLRGVPCPNCHFVVPLQHIALCAEWHIRQASPLAAPGSQGTGEAHSGALRGGPQPPVGLPLHAPLSSTVVAGPAQSGRVTGWPQPQLQQAEYGGPWRSPQQPVNEGIDLRALLQGGPSFIRGSTLKPLVQKTVQGGSIWGSVPPSFLLSPFNVHTTFGGVIVEHDMPLASRILRDASHSIAMDCRDPGEELRTKPKQAKDEAIKVSPLHPFKDA</sequence>
<proteinExistence type="predicted"/>
<feature type="compositionally biased region" description="Polar residues" evidence="1">
    <location>
        <begin position="115"/>
        <end position="135"/>
    </location>
</feature>
<feature type="region of interest" description="Disordered" evidence="1">
    <location>
        <begin position="1"/>
        <end position="176"/>
    </location>
</feature>
<dbReference type="EMBL" id="JROU02001542">
    <property type="protein sequence ID" value="OEH76045.1"/>
    <property type="molecule type" value="Genomic_DNA"/>
</dbReference>
<dbReference type="AlphaFoldDB" id="A0A1D3CXX2"/>
<feature type="compositionally biased region" description="Low complexity" evidence="1">
    <location>
        <begin position="19"/>
        <end position="35"/>
    </location>
</feature>
<evidence type="ECO:0000256" key="1">
    <source>
        <dbReference type="SAM" id="MobiDB-lite"/>
    </source>
</evidence>
<protein>
    <submittedName>
        <fullName evidence="2">Uncharacterized protein</fullName>
    </submittedName>
</protein>
<feature type="compositionally biased region" description="Low complexity" evidence="1">
    <location>
        <begin position="151"/>
        <end position="163"/>
    </location>
</feature>
<evidence type="ECO:0000313" key="3">
    <source>
        <dbReference type="Proteomes" id="UP000095192"/>
    </source>
</evidence>
<dbReference type="Proteomes" id="UP000095192">
    <property type="component" value="Unassembled WGS sequence"/>
</dbReference>
<organism evidence="2 3">
    <name type="scientific">Cyclospora cayetanensis</name>
    <dbReference type="NCBI Taxonomy" id="88456"/>
    <lineage>
        <taxon>Eukaryota</taxon>
        <taxon>Sar</taxon>
        <taxon>Alveolata</taxon>
        <taxon>Apicomplexa</taxon>
        <taxon>Conoidasida</taxon>
        <taxon>Coccidia</taxon>
        <taxon>Eucoccidiorida</taxon>
        <taxon>Eimeriorina</taxon>
        <taxon>Eimeriidae</taxon>
        <taxon>Cyclospora</taxon>
    </lineage>
</organism>
<evidence type="ECO:0000313" key="2">
    <source>
        <dbReference type="EMBL" id="OEH76045.1"/>
    </source>
</evidence>
<dbReference type="InParanoid" id="A0A1D3CXX2"/>
<reference evidence="2 3" key="1">
    <citation type="journal article" date="2016" name="BMC Genomics">
        <title>Comparative genomics reveals Cyclospora cayetanensis possesses coccidia-like metabolism and invasion components but unique surface antigens.</title>
        <authorList>
            <person name="Liu S."/>
            <person name="Wang L."/>
            <person name="Zheng H."/>
            <person name="Xu Z."/>
            <person name="Roellig D.M."/>
            <person name="Li N."/>
            <person name="Frace M.A."/>
            <person name="Tang K."/>
            <person name="Arrowood M.J."/>
            <person name="Moss D.M."/>
            <person name="Zhang L."/>
            <person name="Feng Y."/>
            <person name="Xiao L."/>
        </authorList>
    </citation>
    <scope>NUCLEOTIDE SEQUENCE [LARGE SCALE GENOMIC DNA]</scope>
    <source>
        <strain evidence="2 3">CHN_HEN01</strain>
    </source>
</reference>
<feature type="compositionally biased region" description="Basic and acidic residues" evidence="1">
    <location>
        <begin position="78"/>
        <end position="89"/>
    </location>
</feature>
<dbReference type="VEuPathDB" id="ToxoDB:cyc_01384"/>
<accession>A0A1D3CXX2</accession>
<dbReference type="VEuPathDB" id="ToxoDB:LOC34618400"/>
<feature type="region of interest" description="Disordered" evidence="1">
    <location>
        <begin position="237"/>
        <end position="256"/>
    </location>
</feature>
<name>A0A1D3CXX2_9EIME</name>
<gene>
    <name evidence="2" type="ORF">cyc_01384</name>
</gene>
<keyword evidence="3" id="KW-1185">Reference proteome</keyword>
<feature type="compositionally biased region" description="Basic and acidic residues" evidence="1">
    <location>
        <begin position="389"/>
        <end position="406"/>
    </location>
</feature>
<comment type="caution">
    <text evidence="2">The sequence shown here is derived from an EMBL/GenBank/DDBJ whole genome shotgun (WGS) entry which is preliminary data.</text>
</comment>
<feature type="region of interest" description="Disordered" evidence="1">
    <location>
        <begin position="389"/>
        <end position="417"/>
    </location>
</feature>